<dbReference type="Proteomes" id="UP001497623">
    <property type="component" value="Unassembled WGS sequence"/>
</dbReference>
<feature type="non-terminal residue" evidence="2">
    <location>
        <position position="1"/>
    </location>
</feature>
<dbReference type="AlphaFoldDB" id="A0AAV2Q2Q1"/>
<keyword evidence="3" id="KW-1185">Reference proteome</keyword>
<evidence type="ECO:0000313" key="3">
    <source>
        <dbReference type="Proteomes" id="UP001497623"/>
    </source>
</evidence>
<feature type="non-terminal residue" evidence="2">
    <location>
        <position position="231"/>
    </location>
</feature>
<accession>A0AAV2Q2Q1</accession>
<gene>
    <name evidence="2" type="ORF">MNOR_LOCUS7442</name>
</gene>
<protein>
    <recommendedName>
        <fullName evidence="1">Reverse transcriptase domain-containing protein</fullName>
    </recommendedName>
</protein>
<dbReference type="CDD" id="cd03714">
    <property type="entry name" value="RT_DIRS1"/>
    <property type="match status" value="1"/>
</dbReference>
<dbReference type="Gene3D" id="3.30.70.270">
    <property type="match status" value="1"/>
</dbReference>
<dbReference type="SUPFAM" id="SSF56672">
    <property type="entry name" value="DNA/RNA polymerases"/>
    <property type="match status" value="1"/>
</dbReference>
<dbReference type="GO" id="GO:0071897">
    <property type="term" value="P:DNA biosynthetic process"/>
    <property type="evidence" value="ECO:0007669"/>
    <property type="project" value="UniProtKB-ARBA"/>
</dbReference>
<dbReference type="Pfam" id="PF00078">
    <property type="entry name" value="RVT_1"/>
    <property type="match status" value="1"/>
</dbReference>
<dbReference type="InterPro" id="IPR052055">
    <property type="entry name" value="Hepadnavirus_pol/RT"/>
</dbReference>
<dbReference type="PANTHER" id="PTHR33050">
    <property type="entry name" value="REVERSE TRANSCRIPTASE DOMAIN-CONTAINING PROTEIN"/>
    <property type="match status" value="1"/>
</dbReference>
<organism evidence="2 3">
    <name type="scientific">Meganyctiphanes norvegica</name>
    <name type="common">Northern krill</name>
    <name type="synonym">Thysanopoda norvegica</name>
    <dbReference type="NCBI Taxonomy" id="48144"/>
    <lineage>
        <taxon>Eukaryota</taxon>
        <taxon>Metazoa</taxon>
        <taxon>Ecdysozoa</taxon>
        <taxon>Arthropoda</taxon>
        <taxon>Crustacea</taxon>
        <taxon>Multicrustacea</taxon>
        <taxon>Malacostraca</taxon>
        <taxon>Eumalacostraca</taxon>
        <taxon>Eucarida</taxon>
        <taxon>Euphausiacea</taxon>
        <taxon>Euphausiidae</taxon>
        <taxon>Meganyctiphanes</taxon>
    </lineage>
</organism>
<feature type="domain" description="Reverse transcriptase" evidence="1">
    <location>
        <begin position="19"/>
        <end position="138"/>
    </location>
</feature>
<dbReference type="InterPro" id="IPR043128">
    <property type="entry name" value="Rev_trsase/Diguanyl_cyclase"/>
</dbReference>
<sequence>FKMDGLENISSMICMLDFLASLDLQDAFLTIAMHPSCYKYLCFDFEGVRYCFIALVFGLSYAPRIFTKMLKVPLSSLRLNGIKCSAWIDDILLVGSSLLSCTSTVSYIISFLEFLGFIIKPSKSHLTPSQSIRHVGFIWDTVRFTVSVPPEKVEAHKVLCSSAISRPISLRFLAKIIGTIDSFKFGCPIAPLHYRSLQLDLVKHLSPTPDWNSLLVLSPSAYSDLFWWLEC</sequence>
<reference evidence="2 3" key="1">
    <citation type="submission" date="2024-05" db="EMBL/GenBank/DDBJ databases">
        <authorList>
            <person name="Wallberg A."/>
        </authorList>
    </citation>
    <scope>NUCLEOTIDE SEQUENCE [LARGE SCALE GENOMIC DNA]</scope>
</reference>
<dbReference type="PANTHER" id="PTHR33050:SF7">
    <property type="entry name" value="RIBONUCLEASE H"/>
    <property type="match status" value="1"/>
</dbReference>
<proteinExistence type="predicted"/>
<evidence type="ECO:0000259" key="1">
    <source>
        <dbReference type="Pfam" id="PF00078"/>
    </source>
</evidence>
<dbReference type="InterPro" id="IPR000477">
    <property type="entry name" value="RT_dom"/>
</dbReference>
<comment type="caution">
    <text evidence="2">The sequence shown here is derived from an EMBL/GenBank/DDBJ whole genome shotgun (WGS) entry which is preliminary data.</text>
</comment>
<dbReference type="InterPro" id="IPR043502">
    <property type="entry name" value="DNA/RNA_pol_sf"/>
</dbReference>
<name>A0AAV2Q2Q1_MEGNR</name>
<evidence type="ECO:0000313" key="2">
    <source>
        <dbReference type="EMBL" id="CAL4068835.1"/>
    </source>
</evidence>
<dbReference type="EMBL" id="CAXKWB010003280">
    <property type="protein sequence ID" value="CAL4068835.1"/>
    <property type="molecule type" value="Genomic_DNA"/>
</dbReference>